<name>A0A9D4KUY7_DREPO</name>
<feature type="region of interest" description="Disordered" evidence="1">
    <location>
        <begin position="133"/>
        <end position="159"/>
    </location>
</feature>
<accession>A0A9D4KUY7</accession>
<evidence type="ECO:0000256" key="1">
    <source>
        <dbReference type="SAM" id="MobiDB-lite"/>
    </source>
</evidence>
<feature type="region of interest" description="Disordered" evidence="1">
    <location>
        <begin position="175"/>
        <end position="225"/>
    </location>
</feature>
<proteinExistence type="predicted"/>
<dbReference type="EMBL" id="JAIWYP010000003">
    <property type="protein sequence ID" value="KAH3846355.1"/>
    <property type="molecule type" value="Genomic_DNA"/>
</dbReference>
<comment type="caution">
    <text evidence="2">The sequence shown here is derived from an EMBL/GenBank/DDBJ whole genome shotgun (WGS) entry which is preliminary data.</text>
</comment>
<sequence>MLCKSRKYSIHDTAQNRHCVGETTPSSSTAVNTQVEAVQESYTDDSRRKEVTFTLGDYNQEESTMSSTLILPDRTIPCSQWVSFTGDNEPVFNSAPEVDESSKLQDPNDSCMPSGHEFCFEAVVDKRYNRWKRRRRKKNSERRQPVVVPGSGSSDENYERNAVIERVIDTMYEQIHGPVPHTPNGSSDTPRTRNRQSREKESSTNLVSGDDGDMDPSSGNYDACSSSLSTDALRVTYDTIRHIADDSSYTSDTKVYSPQGYRVRPEASDSAATSEDMCAWSHIEQYKQEILRRLTYTPRRWSRKTMDWCDQQKFVLEIN</sequence>
<protein>
    <submittedName>
        <fullName evidence="2">Uncharacterized protein</fullName>
    </submittedName>
</protein>
<evidence type="ECO:0000313" key="2">
    <source>
        <dbReference type="EMBL" id="KAH3846355.1"/>
    </source>
</evidence>
<dbReference type="Proteomes" id="UP000828390">
    <property type="component" value="Unassembled WGS sequence"/>
</dbReference>
<dbReference type="AlphaFoldDB" id="A0A9D4KUY7"/>
<gene>
    <name evidence="2" type="ORF">DPMN_088656</name>
</gene>
<reference evidence="2" key="2">
    <citation type="submission" date="2020-11" db="EMBL/GenBank/DDBJ databases">
        <authorList>
            <person name="McCartney M.A."/>
            <person name="Auch B."/>
            <person name="Kono T."/>
            <person name="Mallez S."/>
            <person name="Becker A."/>
            <person name="Gohl D.M."/>
            <person name="Silverstein K.A.T."/>
            <person name="Koren S."/>
            <person name="Bechman K.B."/>
            <person name="Herman A."/>
            <person name="Abrahante J.E."/>
            <person name="Garbe J."/>
        </authorList>
    </citation>
    <scope>NUCLEOTIDE SEQUENCE</scope>
    <source>
        <strain evidence="2">Duluth1</strain>
        <tissue evidence="2">Whole animal</tissue>
    </source>
</reference>
<keyword evidence="3" id="KW-1185">Reference proteome</keyword>
<organism evidence="2 3">
    <name type="scientific">Dreissena polymorpha</name>
    <name type="common">Zebra mussel</name>
    <name type="synonym">Mytilus polymorpha</name>
    <dbReference type="NCBI Taxonomy" id="45954"/>
    <lineage>
        <taxon>Eukaryota</taxon>
        <taxon>Metazoa</taxon>
        <taxon>Spiralia</taxon>
        <taxon>Lophotrochozoa</taxon>
        <taxon>Mollusca</taxon>
        <taxon>Bivalvia</taxon>
        <taxon>Autobranchia</taxon>
        <taxon>Heteroconchia</taxon>
        <taxon>Euheterodonta</taxon>
        <taxon>Imparidentia</taxon>
        <taxon>Neoheterodontei</taxon>
        <taxon>Myida</taxon>
        <taxon>Dreissenoidea</taxon>
        <taxon>Dreissenidae</taxon>
        <taxon>Dreissena</taxon>
    </lineage>
</organism>
<reference evidence="2" key="1">
    <citation type="journal article" date="2019" name="bioRxiv">
        <title>The Genome of the Zebra Mussel, Dreissena polymorpha: A Resource for Invasive Species Research.</title>
        <authorList>
            <person name="McCartney M.A."/>
            <person name="Auch B."/>
            <person name="Kono T."/>
            <person name="Mallez S."/>
            <person name="Zhang Y."/>
            <person name="Obille A."/>
            <person name="Becker A."/>
            <person name="Abrahante J.E."/>
            <person name="Garbe J."/>
            <person name="Badalamenti J.P."/>
            <person name="Herman A."/>
            <person name="Mangelson H."/>
            <person name="Liachko I."/>
            <person name="Sullivan S."/>
            <person name="Sone E.D."/>
            <person name="Koren S."/>
            <person name="Silverstein K.A.T."/>
            <person name="Beckman K.B."/>
            <person name="Gohl D.M."/>
        </authorList>
    </citation>
    <scope>NUCLEOTIDE SEQUENCE</scope>
    <source>
        <strain evidence="2">Duluth1</strain>
        <tissue evidence="2">Whole animal</tissue>
    </source>
</reference>
<evidence type="ECO:0000313" key="3">
    <source>
        <dbReference type="Proteomes" id="UP000828390"/>
    </source>
</evidence>